<feature type="domain" description="Reverse transcriptase Ty1/copia-type" evidence="1">
    <location>
        <begin position="2"/>
        <end position="107"/>
    </location>
</feature>
<dbReference type="InterPro" id="IPR013103">
    <property type="entry name" value="RVT_2"/>
</dbReference>
<reference evidence="2" key="1">
    <citation type="submission" date="2021-01" db="EMBL/GenBank/DDBJ databases">
        <authorList>
            <person name="Corre E."/>
            <person name="Pelletier E."/>
            <person name="Niang G."/>
            <person name="Scheremetjew M."/>
            <person name="Finn R."/>
            <person name="Kale V."/>
            <person name="Holt S."/>
            <person name="Cochrane G."/>
            <person name="Meng A."/>
            <person name="Brown T."/>
            <person name="Cohen L."/>
        </authorList>
    </citation>
    <scope>NUCLEOTIDE SEQUENCE</scope>
    <source>
        <strain evidence="2">CCMP3346</strain>
    </source>
</reference>
<dbReference type="AlphaFoldDB" id="A0A7S1P707"/>
<organism evidence="2">
    <name type="scientific">Vitrella brassicaformis</name>
    <dbReference type="NCBI Taxonomy" id="1169539"/>
    <lineage>
        <taxon>Eukaryota</taxon>
        <taxon>Sar</taxon>
        <taxon>Alveolata</taxon>
        <taxon>Colpodellida</taxon>
        <taxon>Vitrellaceae</taxon>
        <taxon>Vitrella</taxon>
    </lineage>
</organism>
<proteinExistence type="predicted"/>
<evidence type="ECO:0000259" key="1">
    <source>
        <dbReference type="Pfam" id="PF07727"/>
    </source>
</evidence>
<dbReference type="EMBL" id="HBGB01030468">
    <property type="protein sequence ID" value="CAD9062780.1"/>
    <property type="molecule type" value="Transcribed_RNA"/>
</dbReference>
<protein>
    <recommendedName>
        <fullName evidence="1">Reverse transcriptase Ty1/copia-type domain-containing protein</fullName>
    </recommendedName>
</protein>
<gene>
    <name evidence="2" type="ORF">VBRA1451_LOCUS17850</name>
</gene>
<name>A0A7S1P707_9ALVE</name>
<sequence>MQALANQLNLEIHQMDVNIAFLNAPLDKPVPIRCPPGYEKPGHVVRLRKALYGFKEAPRAWNITLHNELVHRGFTRHAQEHCAYMHKADNILLVVFIGDILIVSEQEGVTWFKQ</sequence>
<dbReference type="InterPro" id="IPR043502">
    <property type="entry name" value="DNA/RNA_pol_sf"/>
</dbReference>
<evidence type="ECO:0000313" key="2">
    <source>
        <dbReference type="EMBL" id="CAD9062780.1"/>
    </source>
</evidence>
<dbReference type="Pfam" id="PF07727">
    <property type="entry name" value="RVT_2"/>
    <property type="match status" value="1"/>
</dbReference>
<accession>A0A7S1P707</accession>
<dbReference type="SUPFAM" id="SSF56672">
    <property type="entry name" value="DNA/RNA polymerases"/>
    <property type="match status" value="1"/>
</dbReference>